<dbReference type="EMBL" id="BJWJ01000008">
    <property type="protein sequence ID" value="GEM04030.1"/>
    <property type="molecule type" value="Genomic_DNA"/>
</dbReference>
<dbReference type="Proteomes" id="UP000199139">
    <property type="component" value="Unassembled WGS sequence"/>
</dbReference>
<keyword evidence="5" id="KW-1185">Reference proteome</keyword>
<sequence>MYDLSTYSDQDIKGVAQLQILFSLLRDIYTKNPEELKQTIFKAMEALRALEKEETAIAYVETLLRYVFSASDAFTKHDIRDIVKTLEKTYPKGSERMKTIADVLKEEGREEGRGEGMVNMLLTILSEKFTHIPESLQEKIKMSDEQTLQTIAVNLDDIQTAKDLNKYL</sequence>
<evidence type="ECO:0000313" key="5">
    <source>
        <dbReference type="Proteomes" id="UP000321773"/>
    </source>
</evidence>
<dbReference type="OrthoDB" id="1980949at2"/>
<accession>A0A1I6SKP2</accession>
<evidence type="ECO:0000313" key="3">
    <source>
        <dbReference type="EMBL" id="SFS77501.1"/>
    </source>
</evidence>
<dbReference type="Pfam" id="PF14261">
    <property type="entry name" value="DUF4351"/>
    <property type="match status" value="1"/>
</dbReference>
<dbReference type="AlphaFoldDB" id="A0A1I6SKP2"/>
<evidence type="ECO:0000259" key="1">
    <source>
        <dbReference type="Pfam" id="PF14261"/>
    </source>
</evidence>
<evidence type="ECO:0000313" key="4">
    <source>
        <dbReference type="Proteomes" id="UP000199139"/>
    </source>
</evidence>
<gene>
    <name evidence="2" type="ORF">HMI01_10180</name>
    <name evidence="3" type="ORF">SAMN05421668_109124</name>
</gene>
<reference evidence="2 5" key="2">
    <citation type="submission" date="2019-07" db="EMBL/GenBank/DDBJ databases">
        <title>Whole genome shotgun sequence of Halolactibacillus miurensis NBRC 100873.</title>
        <authorList>
            <person name="Hosoyama A."/>
            <person name="Uohara A."/>
            <person name="Ohji S."/>
            <person name="Ichikawa N."/>
        </authorList>
    </citation>
    <scope>NUCLEOTIDE SEQUENCE [LARGE SCALE GENOMIC DNA]</scope>
    <source>
        <strain evidence="2 5">NBRC 100873</strain>
    </source>
</reference>
<feature type="domain" description="DUF4351" evidence="1">
    <location>
        <begin position="110"/>
        <end position="168"/>
    </location>
</feature>
<proteinExistence type="predicted"/>
<evidence type="ECO:0000313" key="2">
    <source>
        <dbReference type="EMBL" id="GEM04030.1"/>
    </source>
</evidence>
<protein>
    <recommendedName>
        <fullName evidence="1">DUF4351 domain-containing protein</fullName>
    </recommendedName>
</protein>
<reference evidence="3 4" key="1">
    <citation type="submission" date="2016-10" db="EMBL/GenBank/DDBJ databases">
        <authorList>
            <person name="de Groot N.N."/>
        </authorList>
    </citation>
    <scope>NUCLEOTIDE SEQUENCE [LARGE SCALE GENOMIC DNA]</scope>
    <source>
        <strain evidence="3 4">DSM 17074</strain>
    </source>
</reference>
<dbReference type="Proteomes" id="UP000321773">
    <property type="component" value="Unassembled WGS sequence"/>
</dbReference>
<name>A0A1I6SKP2_9BACI</name>
<dbReference type="EMBL" id="FPAI01000009">
    <property type="protein sequence ID" value="SFS77501.1"/>
    <property type="molecule type" value="Genomic_DNA"/>
</dbReference>
<dbReference type="InterPro" id="IPR025587">
    <property type="entry name" value="DUF4351"/>
</dbReference>
<organism evidence="3 4">
    <name type="scientific">Halolactibacillus miurensis</name>
    <dbReference type="NCBI Taxonomy" id="306541"/>
    <lineage>
        <taxon>Bacteria</taxon>
        <taxon>Bacillati</taxon>
        <taxon>Bacillota</taxon>
        <taxon>Bacilli</taxon>
        <taxon>Bacillales</taxon>
        <taxon>Bacillaceae</taxon>
        <taxon>Halolactibacillus</taxon>
    </lineage>
</organism>
<dbReference type="STRING" id="306541.SAMN05421668_109124"/>